<dbReference type="InterPro" id="IPR035969">
    <property type="entry name" value="Rab-GAP_TBC_sf"/>
</dbReference>
<dbReference type="FunCoup" id="N1JFS9">
    <property type="interactions" value="54"/>
</dbReference>
<evidence type="ECO:0000313" key="5">
    <source>
        <dbReference type="EMBL" id="CCU76618.1"/>
    </source>
</evidence>
<keyword evidence="1" id="KW-0343">GTPase activation</keyword>
<dbReference type="InParanoid" id="N1JFS9"/>
<dbReference type="PANTHER" id="PTHR22957:SF502">
    <property type="entry name" value="SMALL G PROTEIN SIGNALING MODULATOR 2-RELATED"/>
    <property type="match status" value="1"/>
</dbReference>
<gene>
    <name evidence="5" type="ORF">BGHDH14_bgh04218</name>
</gene>
<dbReference type="GO" id="GO:0032889">
    <property type="term" value="P:regulation of vacuole fusion, non-autophagic"/>
    <property type="evidence" value="ECO:0007669"/>
    <property type="project" value="EnsemblFungi"/>
</dbReference>
<dbReference type="FunFam" id="1.10.472.80:FF:000005">
    <property type="entry name" value="TBC1 domain family member 15"/>
    <property type="match status" value="1"/>
</dbReference>
<keyword evidence="6" id="KW-1185">Reference proteome</keyword>
<comment type="caution">
    <text evidence="5">The sequence shown here is derived from an EMBL/GenBank/DDBJ whole genome shotgun (WGS) entry which is preliminary data.</text>
</comment>
<reference evidence="5 6" key="1">
    <citation type="journal article" date="2010" name="Science">
        <title>Genome expansion and gene loss in powdery mildew fungi reveal tradeoffs in extreme parasitism.</title>
        <authorList>
            <person name="Spanu P.D."/>
            <person name="Abbott J.C."/>
            <person name="Amselem J."/>
            <person name="Burgis T.A."/>
            <person name="Soanes D.M."/>
            <person name="Stueber K."/>
            <person name="Ver Loren van Themaat E."/>
            <person name="Brown J.K.M."/>
            <person name="Butcher S.A."/>
            <person name="Gurr S.J."/>
            <person name="Lebrun M.-H."/>
            <person name="Ridout C.J."/>
            <person name="Schulze-Lefert P."/>
            <person name="Talbot N.J."/>
            <person name="Ahmadinejad N."/>
            <person name="Ametz C."/>
            <person name="Barton G.R."/>
            <person name="Benjdia M."/>
            <person name="Bidzinski P."/>
            <person name="Bindschedler L.V."/>
            <person name="Both M."/>
            <person name="Brewer M.T."/>
            <person name="Cadle-Davidson L."/>
            <person name="Cadle-Davidson M.M."/>
            <person name="Collemare J."/>
            <person name="Cramer R."/>
            <person name="Frenkel O."/>
            <person name="Godfrey D."/>
            <person name="Harriman J."/>
            <person name="Hoede C."/>
            <person name="King B.C."/>
            <person name="Klages S."/>
            <person name="Kleemann J."/>
            <person name="Knoll D."/>
            <person name="Koti P.S."/>
            <person name="Kreplak J."/>
            <person name="Lopez-Ruiz F.J."/>
            <person name="Lu X."/>
            <person name="Maekawa T."/>
            <person name="Mahanil S."/>
            <person name="Micali C."/>
            <person name="Milgroom M.G."/>
            <person name="Montana G."/>
            <person name="Noir S."/>
            <person name="O'Connell R.J."/>
            <person name="Oberhaensli S."/>
            <person name="Parlange F."/>
            <person name="Pedersen C."/>
            <person name="Quesneville H."/>
            <person name="Reinhardt R."/>
            <person name="Rott M."/>
            <person name="Sacristan S."/>
            <person name="Schmidt S.M."/>
            <person name="Schoen M."/>
            <person name="Skamnioti P."/>
            <person name="Sommer H."/>
            <person name="Stephens A."/>
            <person name="Takahara H."/>
            <person name="Thordal-Christensen H."/>
            <person name="Vigouroux M."/>
            <person name="Wessling R."/>
            <person name="Wicker T."/>
            <person name="Panstruga R."/>
        </authorList>
    </citation>
    <scope>NUCLEOTIDE SEQUENCE [LARGE SCALE GENOMIC DNA]</scope>
    <source>
        <strain evidence="5">DH14</strain>
    </source>
</reference>
<dbReference type="PANTHER" id="PTHR22957">
    <property type="entry name" value="TBC1 DOMAIN FAMILY MEMBER GTPASE-ACTIVATING PROTEIN"/>
    <property type="match status" value="1"/>
</dbReference>
<dbReference type="Gene3D" id="1.10.8.270">
    <property type="entry name" value="putative rabgap domain of human tbc1 domain family member 14 like domains"/>
    <property type="match status" value="1"/>
</dbReference>
<dbReference type="SUPFAM" id="SSF47923">
    <property type="entry name" value="Ypt/Rab-GAP domain of gyp1p"/>
    <property type="match status" value="2"/>
</dbReference>
<name>N1JFS9_BLUG1</name>
<dbReference type="STRING" id="546991.N1JFS9"/>
<dbReference type="GO" id="GO:0005770">
    <property type="term" value="C:late endosome"/>
    <property type="evidence" value="ECO:0007669"/>
    <property type="project" value="EnsemblFungi"/>
</dbReference>
<protein>
    <recommendedName>
        <fullName evidence="2">GTPase-activating protein GYP7</fullName>
    </recommendedName>
    <alternativeName>
        <fullName evidence="3">GAP for YPT7</fullName>
    </alternativeName>
</protein>
<dbReference type="PROSITE" id="PS50086">
    <property type="entry name" value="TBC_RABGAP"/>
    <property type="match status" value="1"/>
</dbReference>
<organism evidence="5 6">
    <name type="scientific">Blumeria graminis f. sp. hordei (strain DH14)</name>
    <name type="common">Barley powdery mildew</name>
    <name type="synonym">Oidium monilioides f. sp. hordei</name>
    <dbReference type="NCBI Taxonomy" id="546991"/>
    <lineage>
        <taxon>Eukaryota</taxon>
        <taxon>Fungi</taxon>
        <taxon>Dikarya</taxon>
        <taxon>Ascomycota</taxon>
        <taxon>Pezizomycotina</taxon>
        <taxon>Leotiomycetes</taxon>
        <taxon>Erysiphales</taxon>
        <taxon>Erysiphaceae</taxon>
        <taxon>Blumeria</taxon>
        <taxon>Blumeria hordei</taxon>
    </lineage>
</organism>
<dbReference type="GO" id="GO:0005096">
    <property type="term" value="F:GTPase activator activity"/>
    <property type="evidence" value="ECO:0007669"/>
    <property type="project" value="UniProtKB-KW"/>
</dbReference>
<proteinExistence type="predicted"/>
<dbReference type="Pfam" id="PF00566">
    <property type="entry name" value="RabGAP-TBC"/>
    <property type="match status" value="1"/>
</dbReference>
<dbReference type="EMBL" id="CAUH01002820">
    <property type="protein sequence ID" value="CCU76618.1"/>
    <property type="molecule type" value="Genomic_DNA"/>
</dbReference>
<evidence type="ECO:0000256" key="1">
    <source>
        <dbReference type="ARBA" id="ARBA00022468"/>
    </source>
</evidence>
<evidence type="ECO:0000313" key="6">
    <source>
        <dbReference type="Proteomes" id="UP000015441"/>
    </source>
</evidence>
<dbReference type="SMART" id="SM00164">
    <property type="entry name" value="TBC"/>
    <property type="match status" value="1"/>
</dbReference>
<dbReference type="eggNOG" id="KOG2197">
    <property type="taxonomic scope" value="Eukaryota"/>
</dbReference>
<dbReference type="AlphaFoldDB" id="N1JFS9"/>
<accession>N1JFS9</accession>
<dbReference type="Proteomes" id="UP000015441">
    <property type="component" value="Unassembled WGS sequence"/>
</dbReference>
<sequence length="841" mass="96484">MTSHPSPSKAEIFHYSNKNNAHQDTDRDESICKSSDREANLLYSKSKASLTYDNPNSSLEVYLHPTSSAKDNIPGYLALLYQGSSADLHPIPSTPKDKDLFLLAWLPEDTLGDTADIYAQVDLMEDQPHVTNSLLVPTPPITLNLTSIGYSAFAVPLSSIYSLFIRPPSPGWWFGSLIINSKTGYSFPALFFHDSECQSTIAQKRKLVRENFDPFGVQSEIFWGGSEVLRWLNQYVDVQRSSAELNTYLVDATDEDRQAFGGESVTPSFSTSKSREKRNLYAADLNSNQTLTPRDIQSDPLSKFVKGAAWNLMEKLSRVTTFARRTTDSVVENPNIPPQVRRLLRNPEVQTLQDEFDSARVYLARWAMGIVEQSERDRNSRICMAKEVLEIEATDVGDFELLNAEKEALSLQGKRKIVTLKDWNKVKERIFYGGLNAEDDVRKEAWLFLLGIYSWDSTKQERKAKADHLMDQYVKLKGAWWKRLVNEGGEGEIGDCWREQKCRIEKDVHRTDRSVPLFAGEDIPHPDPMSPFADVGTNVHLEQLKHMLLTYNEYNSDLGYVQGMSDLLAPLYAVLQDDAIAFWAFTNFMTRMEQNFLRDQSGMRRQLLTLDHLVQLMDPKLYLHLQSADSTNFFFFFRMLLVWFKREFSWEDVLRLWECLFTDYLTSNFHLFVALAILEKHRDVIMEHLKRFDEVLKYVNELSSTIDLESTLIRAEKLFRRFQRLVESIDKKANFPAPQIRRRIIASEPINKASVSISNASSSGIDLIDTEFDIPGMRAQDNLELKESKLKKQDKKFSDSEPDKIIEIDEGPQIISPELRQLLSRETKFVPKDVTTKNNGS</sequence>
<dbReference type="FunFam" id="1.10.8.270:FF:000032">
    <property type="entry name" value="GTPase activating protein (Gyp7)"/>
    <property type="match status" value="1"/>
</dbReference>
<evidence type="ECO:0000259" key="4">
    <source>
        <dbReference type="PROSITE" id="PS50086"/>
    </source>
</evidence>
<evidence type="ECO:0000256" key="3">
    <source>
        <dbReference type="ARBA" id="ARBA00082648"/>
    </source>
</evidence>
<dbReference type="HOGENOM" id="CLU_004457_0_0_1"/>
<feature type="domain" description="Rab-GAP TBC" evidence="4">
    <location>
        <begin position="436"/>
        <end position="664"/>
    </location>
</feature>
<dbReference type="GO" id="GO:0016192">
    <property type="term" value="P:vesicle-mediated transport"/>
    <property type="evidence" value="ECO:0007669"/>
    <property type="project" value="EnsemblFungi"/>
</dbReference>
<dbReference type="Gene3D" id="1.10.472.80">
    <property type="entry name" value="Ypt/Rab-GAP domain of gyp1p, domain 3"/>
    <property type="match status" value="1"/>
</dbReference>
<dbReference type="OrthoDB" id="10264062at2759"/>
<evidence type="ECO:0000256" key="2">
    <source>
        <dbReference type="ARBA" id="ARBA00072091"/>
    </source>
</evidence>
<dbReference type="InterPro" id="IPR000195">
    <property type="entry name" value="Rab-GAP-TBC_dom"/>
</dbReference>